<evidence type="ECO:0000256" key="1">
    <source>
        <dbReference type="SAM" id="Phobius"/>
    </source>
</evidence>
<gene>
    <name evidence="2" type="ORF">FGIG_07623</name>
</gene>
<keyword evidence="1" id="KW-0812">Transmembrane</keyword>
<dbReference type="PANTHER" id="PTHR11360">
    <property type="entry name" value="MONOCARBOXYLATE TRANSPORTER"/>
    <property type="match status" value="1"/>
</dbReference>
<dbReference type="EMBL" id="SUNJ01011814">
    <property type="protein sequence ID" value="TPP58602.1"/>
    <property type="molecule type" value="Genomic_DNA"/>
</dbReference>
<dbReference type="Gene3D" id="1.20.1250.20">
    <property type="entry name" value="MFS general substrate transporter like domains"/>
    <property type="match status" value="1"/>
</dbReference>
<proteinExistence type="predicted"/>
<feature type="transmembrane region" description="Helical" evidence="1">
    <location>
        <begin position="279"/>
        <end position="298"/>
    </location>
</feature>
<dbReference type="OrthoDB" id="2213137at2759"/>
<sequence>MSNEAIKEAAQDKLSTWFHVLGKTSEGCDSINGKQHVNDFGSTVGSRLWKSTLAFKRPRGDSRSHRRSVADHLRGTGSGDVHLLLPCGHQDSYVLRKNSLVIDPFKRVDIFYSGSLANLKPRDIYFLPQQTVDRTEPNDFGPGEEIFQPSSIRASQLAGLHQLSVSTVHNPHANHIGSSGSLRPVSGHWTAGGSGSISHKVTSEDLLVTDSNDLEQSVTGGTCVRRFRRHVVQLFDLNLFTSAPFLFLLVVGITNQLAYFIPFVYLVDYSMKNGLEMEQAVVFSVILGSLHTVGRIVSGFVSNSPWLDTVHLSGLGTLAAALINLALPTLFPKSFPAFAVYAALYGFFSGEFNQSPNNYDDNMG</sequence>
<organism evidence="2 3">
    <name type="scientific">Fasciola gigantica</name>
    <name type="common">Giant liver fluke</name>
    <dbReference type="NCBI Taxonomy" id="46835"/>
    <lineage>
        <taxon>Eukaryota</taxon>
        <taxon>Metazoa</taxon>
        <taxon>Spiralia</taxon>
        <taxon>Lophotrochozoa</taxon>
        <taxon>Platyhelminthes</taxon>
        <taxon>Trematoda</taxon>
        <taxon>Digenea</taxon>
        <taxon>Plagiorchiida</taxon>
        <taxon>Echinostomata</taxon>
        <taxon>Echinostomatoidea</taxon>
        <taxon>Fasciolidae</taxon>
        <taxon>Fasciola</taxon>
    </lineage>
</organism>
<feature type="transmembrane region" description="Helical" evidence="1">
    <location>
        <begin position="245"/>
        <end position="267"/>
    </location>
</feature>
<dbReference type="SUPFAM" id="SSF103473">
    <property type="entry name" value="MFS general substrate transporter"/>
    <property type="match status" value="1"/>
</dbReference>
<keyword evidence="1" id="KW-1133">Transmembrane helix</keyword>
<evidence type="ECO:0000313" key="3">
    <source>
        <dbReference type="Proteomes" id="UP000316759"/>
    </source>
</evidence>
<comment type="caution">
    <text evidence="2">The sequence shown here is derived from an EMBL/GenBank/DDBJ whole genome shotgun (WGS) entry which is preliminary data.</text>
</comment>
<dbReference type="PANTHER" id="PTHR11360:SF284">
    <property type="entry name" value="EG:103B4.3 PROTEIN-RELATED"/>
    <property type="match status" value="1"/>
</dbReference>
<protein>
    <submittedName>
        <fullName evidence="2">Monocarboxylate transporter 14</fullName>
    </submittedName>
</protein>
<name>A0A504YAI8_FASGI</name>
<dbReference type="Proteomes" id="UP000316759">
    <property type="component" value="Unassembled WGS sequence"/>
</dbReference>
<dbReference type="InterPro" id="IPR050327">
    <property type="entry name" value="Proton-linked_MCT"/>
</dbReference>
<reference evidence="2 3" key="1">
    <citation type="submission" date="2019-04" db="EMBL/GenBank/DDBJ databases">
        <title>Annotation for the trematode Fasciola gigantica.</title>
        <authorList>
            <person name="Choi Y.-J."/>
        </authorList>
    </citation>
    <scope>NUCLEOTIDE SEQUENCE [LARGE SCALE GENOMIC DNA]</scope>
    <source>
        <strain evidence="2">Uganda_cow_1</strain>
    </source>
</reference>
<keyword evidence="1" id="KW-0472">Membrane</keyword>
<feature type="transmembrane region" description="Helical" evidence="1">
    <location>
        <begin position="310"/>
        <end position="331"/>
    </location>
</feature>
<evidence type="ECO:0000313" key="2">
    <source>
        <dbReference type="EMBL" id="TPP58602.1"/>
    </source>
</evidence>
<dbReference type="STRING" id="46835.A0A504YAI8"/>
<keyword evidence="3" id="KW-1185">Reference proteome</keyword>
<dbReference type="AlphaFoldDB" id="A0A504YAI8"/>
<dbReference type="InterPro" id="IPR036259">
    <property type="entry name" value="MFS_trans_sf"/>
</dbReference>
<accession>A0A504YAI8</accession>